<dbReference type="EMBL" id="KN126419">
    <property type="protein sequence ID" value="KFU89415.1"/>
    <property type="molecule type" value="Genomic_DNA"/>
</dbReference>
<proteinExistence type="predicted"/>
<sequence>VTISDTSNHTNSKNVSQYFLQALSPHNTSVGEWNVTKSKNCSSIETAALNANQTTASWTSPGSNINSVLIR</sequence>
<accession>A0A093DI74</accession>
<reference evidence="1 2" key="1">
    <citation type="submission" date="2013-08" db="EMBL/GenBank/DDBJ databases">
        <title>Genome evolution of avian class.</title>
        <authorList>
            <person name="Zhang G."/>
            <person name="Li C."/>
        </authorList>
    </citation>
    <scope>NUCLEOTIDE SEQUENCE [LARGE SCALE GENOMIC DNA]</scope>
    <source>
        <strain evidence="1">M959</strain>
    </source>
</reference>
<feature type="non-terminal residue" evidence="1">
    <location>
        <position position="1"/>
    </location>
</feature>
<organism evidence="1 2">
    <name type="scientific">Chaetura pelagica</name>
    <name type="common">Chimney swift</name>
    <name type="synonym">Hirundo pelagica</name>
    <dbReference type="NCBI Taxonomy" id="8897"/>
    <lineage>
        <taxon>Eukaryota</taxon>
        <taxon>Metazoa</taxon>
        <taxon>Chordata</taxon>
        <taxon>Craniata</taxon>
        <taxon>Vertebrata</taxon>
        <taxon>Euteleostomi</taxon>
        <taxon>Archelosauria</taxon>
        <taxon>Archosauria</taxon>
        <taxon>Dinosauria</taxon>
        <taxon>Saurischia</taxon>
        <taxon>Theropoda</taxon>
        <taxon>Coelurosauria</taxon>
        <taxon>Aves</taxon>
        <taxon>Neognathae</taxon>
        <taxon>Neoaves</taxon>
        <taxon>Strisores</taxon>
        <taxon>Apodiformes</taxon>
        <taxon>Apodidae</taxon>
        <taxon>Apodinae</taxon>
        <taxon>Chaetura</taxon>
    </lineage>
</organism>
<dbReference type="Proteomes" id="UP000031515">
    <property type="component" value="Unassembled WGS sequence"/>
</dbReference>
<protein>
    <submittedName>
        <fullName evidence="1">Uncharacterized protein</fullName>
    </submittedName>
</protein>
<keyword evidence="2" id="KW-1185">Reference proteome</keyword>
<reference evidence="2" key="2">
    <citation type="journal article" date="2014" name="Science">
        <title>Comparative genomics reveals insights into avian genome evolution and adaptation.</title>
        <authorList>
            <consortium name="Avian Genome Consortium"/>
            <person name="Zhang G."/>
            <person name="Li C."/>
            <person name="Li Q."/>
            <person name="Li B."/>
            <person name="Larkin D.M."/>
            <person name="Lee C."/>
            <person name="Storz J.F."/>
            <person name="Antunes A."/>
            <person name="Greenwold M.J."/>
            <person name="Meredith R.W."/>
            <person name="Odeen A."/>
            <person name="Cui J."/>
            <person name="Zhou Q."/>
            <person name="Xu L."/>
            <person name="Pan H."/>
            <person name="Wang Z."/>
            <person name="Jin L."/>
            <person name="Zhang P."/>
            <person name="Hu H."/>
            <person name="Yang W."/>
            <person name="Hu J."/>
            <person name="Xiao J."/>
            <person name="Yang Z."/>
            <person name="Liu Y."/>
            <person name="Xie Q."/>
            <person name="Yu H."/>
            <person name="Lian J."/>
            <person name="Wen P."/>
            <person name="Zhang F."/>
            <person name="Li H."/>
            <person name="Zeng Y."/>
            <person name="Xiong Z."/>
            <person name="Liu S."/>
            <person name="Zhou L."/>
            <person name="Huang Z."/>
            <person name="An N."/>
            <person name="Wang J."/>
            <person name="Zheng Q."/>
            <person name="Xiong Y."/>
            <person name="Wang G."/>
            <person name="Wang B."/>
            <person name="Wang J."/>
            <person name="Fan Y."/>
            <person name="da Fonseca R.R."/>
            <person name="Alfaro-Nunez A."/>
            <person name="Schubert M."/>
            <person name="Orlando L."/>
            <person name="Mourier T."/>
            <person name="Howard J.T."/>
            <person name="Ganapathy G."/>
            <person name="Pfenning A."/>
            <person name="Whitney O."/>
            <person name="Rivas M.V."/>
            <person name="Hara E."/>
            <person name="Smith J."/>
            <person name="Farre M."/>
            <person name="Narayan J."/>
            <person name="Slavov G."/>
            <person name="Romanov M.N."/>
            <person name="Borges R."/>
            <person name="Machado J.P."/>
            <person name="Khan I."/>
            <person name="Springer M.S."/>
            <person name="Gatesy J."/>
            <person name="Hoffmann F.G."/>
            <person name="Opazo J.C."/>
            <person name="Hastad O."/>
            <person name="Sawyer R.H."/>
            <person name="Kim H."/>
            <person name="Kim K.W."/>
            <person name="Kim H.J."/>
            <person name="Cho S."/>
            <person name="Li N."/>
            <person name="Huang Y."/>
            <person name="Bruford M.W."/>
            <person name="Zhan X."/>
            <person name="Dixon A."/>
            <person name="Bertelsen M.F."/>
            <person name="Derryberry E."/>
            <person name="Warren W."/>
            <person name="Wilson R.K."/>
            <person name="Li S."/>
            <person name="Ray D.A."/>
            <person name="Green R.E."/>
            <person name="O'Brien S.J."/>
            <person name="Griffin D."/>
            <person name="Johnson W.E."/>
            <person name="Haussler D."/>
            <person name="Ryder O.A."/>
            <person name="Willerslev E."/>
            <person name="Graves G.R."/>
            <person name="Alstrom P."/>
            <person name="Fjeldsa J."/>
            <person name="Mindell D.P."/>
            <person name="Edwards S.V."/>
            <person name="Braun E.L."/>
            <person name="Rahbek C."/>
            <person name="Burt D.W."/>
            <person name="Houde P."/>
            <person name="Zhang Y."/>
            <person name="Yang H."/>
            <person name="Wang J."/>
            <person name="Jarvis E.D."/>
            <person name="Gilbert M.T."/>
            <person name="Wang J."/>
        </authorList>
    </citation>
    <scope>NUCLEOTIDE SEQUENCE [LARGE SCALE GENOMIC DNA]</scope>
</reference>
<gene>
    <name evidence="1" type="ORF">M959_13926</name>
</gene>
<name>A0A093DI74_CHAPE</name>
<evidence type="ECO:0000313" key="2">
    <source>
        <dbReference type="Proteomes" id="UP000031515"/>
    </source>
</evidence>
<evidence type="ECO:0000313" key="1">
    <source>
        <dbReference type="EMBL" id="KFU89415.1"/>
    </source>
</evidence>
<feature type="non-terminal residue" evidence="1">
    <location>
        <position position="71"/>
    </location>
</feature>
<dbReference type="AlphaFoldDB" id="A0A093DI74"/>